<dbReference type="SUPFAM" id="SSF116734">
    <property type="entry name" value="DNA methylase specificity domain"/>
    <property type="match status" value="1"/>
</dbReference>
<dbReference type="GO" id="GO:0004519">
    <property type="term" value="F:endonuclease activity"/>
    <property type="evidence" value="ECO:0007669"/>
    <property type="project" value="UniProtKB-KW"/>
</dbReference>
<evidence type="ECO:0000256" key="3">
    <source>
        <dbReference type="ARBA" id="ARBA00023125"/>
    </source>
</evidence>
<keyword evidence="6" id="KW-0378">Hydrolase</keyword>
<keyword evidence="6" id="KW-0540">Nuclease</keyword>
<feature type="coiled-coil region" evidence="4">
    <location>
        <begin position="151"/>
        <end position="178"/>
    </location>
</feature>
<dbReference type="EMBL" id="CP058708">
    <property type="protein sequence ID" value="QLH49169.1"/>
    <property type="molecule type" value="Genomic_DNA"/>
</dbReference>
<dbReference type="Proteomes" id="UP000509684">
    <property type="component" value="Chromosome"/>
</dbReference>
<dbReference type="Pfam" id="PF01420">
    <property type="entry name" value="Methylase_S"/>
    <property type="match status" value="1"/>
</dbReference>
<evidence type="ECO:0000256" key="2">
    <source>
        <dbReference type="ARBA" id="ARBA00022747"/>
    </source>
</evidence>
<keyword evidence="4" id="KW-0175">Coiled coil</keyword>
<dbReference type="InterPro" id="IPR052021">
    <property type="entry name" value="Type-I_RS_S_subunit"/>
</dbReference>
<dbReference type="InterPro" id="IPR044946">
    <property type="entry name" value="Restrct_endonuc_typeI_TRD_sf"/>
</dbReference>
<keyword evidence="2" id="KW-0680">Restriction system</keyword>
<dbReference type="KEGG" id="acog:HWD57_04760"/>
<dbReference type="GO" id="GO:0003677">
    <property type="term" value="F:DNA binding"/>
    <property type="evidence" value="ECO:0007669"/>
    <property type="project" value="UniProtKB-KW"/>
</dbReference>
<name>A0A7D5NBV9_9PROT</name>
<dbReference type="GO" id="GO:0009307">
    <property type="term" value="P:DNA restriction-modification system"/>
    <property type="evidence" value="ECO:0007669"/>
    <property type="project" value="UniProtKB-KW"/>
</dbReference>
<dbReference type="REBASE" id="683580">
    <property type="entry name" value="S2.AcoSSA1ORF4750P"/>
</dbReference>
<keyword evidence="6" id="KW-0255">Endonuclease</keyword>
<accession>A0A7D5NBV9</accession>
<organism evidence="6 7">
    <name type="scientific">Candidatus Accumulibacter cognatus</name>
    <dbReference type="NCBI Taxonomy" id="2954383"/>
    <lineage>
        <taxon>Bacteria</taxon>
        <taxon>Pseudomonadati</taxon>
        <taxon>Pseudomonadota</taxon>
        <taxon>Betaproteobacteria</taxon>
        <taxon>Candidatus Accumulibacter</taxon>
    </lineage>
</organism>
<comment type="similarity">
    <text evidence="1">Belongs to the type-I restriction system S methylase family.</text>
</comment>
<evidence type="ECO:0000313" key="6">
    <source>
        <dbReference type="EMBL" id="QLH49169.1"/>
    </source>
</evidence>
<reference evidence="6 7" key="1">
    <citation type="journal article" date="2019" name="Microbiome">
        <title>Annotated bacterial chromosomes from frame-shift-corrected long-read metagenomic data.</title>
        <authorList>
            <person name="Arumugam K."/>
            <person name="Bagci C."/>
            <person name="Bessarab I."/>
            <person name="Beier S."/>
            <person name="Buchfink B."/>
            <person name="Gorska A."/>
            <person name="Qiu G."/>
            <person name="Huson D.H."/>
            <person name="Williams R.B.H."/>
        </authorList>
    </citation>
    <scope>NUCLEOTIDE SEQUENCE [LARGE SCALE GENOMIC DNA]</scope>
    <source>
        <strain evidence="6">SSA1</strain>
    </source>
</reference>
<protein>
    <submittedName>
        <fullName evidence="6">Restriction endonuclease subunit S</fullName>
    </submittedName>
</protein>
<evidence type="ECO:0000256" key="4">
    <source>
        <dbReference type="SAM" id="Coils"/>
    </source>
</evidence>
<dbReference type="Gene3D" id="3.90.220.20">
    <property type="entry name" value="DNA methylase specificity domains"/>
    <property type="match status" value="1"/>
</dbReference>
<dbReference type="AlphaFoldDB" id="A0A7D5NBV9"/>
<keyword evidence="3" id="KW-0238">DNA-binding</keyword>
<dbReference type="InterPro" id="IPR000055">
    <property type="entry name" value="Restrct_endonuc_typeI_TRD"/>
</dbReference>
<evidence type="ECO:0000313" key="7">
    <source>
        <dbReference type="Proteomes" id="UP000509684"/>
    </source>
</evidence>
<proteinExistence type="inferred from homology"/>
<sequence length="201" mass="22236">MSKPIMRPLADLCSRAVTLVDPKRNPDREFWYVDISAVDNVGKRIVSPQRVKGNNASVRARQLIQANDVLVATTRPNLNAVALVPEQYDGQICSTGFCVLRAGEELEPEYLFQVVQSRAFINPLVDLTKGALYPAVTDKQVFSQLVPWVPRQEQRQIAARLKAQLAEVEIARQAAAAQLAEIECLPSRLLAQAFNNGEATP</sequence>
<feature type="domain" description="Type I restriction modification DNA specificity" evidence="5">
    <location>
        <begin position="63"/>
        <end position="171"/>
    </location>
</feature>
<dbReference type="PANTHER" id="PTHR30408:SF13">
    <property type="entry name" value="TYPE I RESTRICTION ENZYME HINDI SPECIFICITY SUBUNIT"/>
    <property type="match status" value="1"/>
</dbReference>
<evidence type="ECO:0000256" key="1">
    <source>
        <dbReference type="ARBA" id="ARBA00010923"/>
    </source>
</evidence>
<evidence type="ECO:0000259" key="5">
    <source>
        <dbReference type="Pfam" id="PF01420"/>
    </source>
</evidence>
<dbReference type="PANTHER" id="PTHR30408">
    <property type="entry name" value="TYPE-1 RESTRICTION ENZYME ECOKI SPECIFICITY PROTEIN"/>
    <property type="match status" value="1"/>
</dbReference>
<gene>
    <name evidence="6" type="ORF">HWD57_04760</name>
</gene>